<keyword evidence="4" id="KW-1185">Reference proteome</keyword>
<keyword evidence="1" id="KW-0853">WD repeat</keyword>
<dbReference type="EMBL" id="LSYV01000124">
    <property type="protein sequence ID" value="KXZ42689.1"/>
    <property type="molecule type" value="Genomic_DNA"/>
</dbReference>
<comment type="caution">
    <text evidence="3">The sequence shown here is derived from an EMBL/GenBank/DDBJ whole genome shotgun (WGS) entry which is preliminary data.</text>
</comment>
<gene>
    <name evidence="3" type="ORF">GPECTOR_124g489</name>
</gene>
<dbReference type="InterPro" id="IPR005108">
    <property type="entry name" value="HELP"/>
</dbReference>
<evidence type="ECO:0000313" key="3">
    <source>
        <dbReference type="EMBL" id="KXZ42689.1"/>
    </source>
</evidence>
<dbReference type="Gene3D" id="2.130.10.10">
    <property type="entry name" value="YVTN repeat-like/Quinoprotein amine dehydrogenase"/>
    <property type="match status" value="1"/>
</dbReference>
<dbReference type="PANTHER" id="PTHR13720">
    <property type="entry name" value="WD-40 REPEAT PROTEIN"/>
    <property type="match status" value="1"/>
</dbReference>
<dbReference type="InterPro" id="IPR036322">
    <property type="entry name" value="WD40_repeat_dom_sf"/>
</dbReference>
<dbReference type="STRING" id="33097.A0A150FYM3"/>
<evidence type="ECO:0000256" key="2">
    <source>
        <dbReference type="ARBA" id="ARBA00022737"/>
    </source>
</evidence>
<organism evidence="3 4">
    <name type="scientific">Gonium pectorale</name>
    <name type="common">Green alga</name>
    <dbReference type="NCBI Taxonomy" id="33097"/>
    <lineage>
        <taxon>Eukaryota</taxon>
        <taxon>Viridiplantae</taxon>
        <taxon>Chlorophyta</taxon>
        <taxon>core chlorophytes</taxon>
        <taxon>Chlorophyceae</taxon>
        <taxon>CS clade</taxon>
        <taxon>Chlamydomonadales</taxon>
        <taxon>Volvocaceae</taxon>
        <taxon>Gonium</taxon>
    </lineage>
</organism>
<evidence type="ECO:0000256" key="1">
    <source>
        <dbReference type="ARBA" id="ARBA00022574"/>
    </source>
</evidence>
<name>A0A150FYM3_GONPE</name>
<dbReference type="Proteomes" id="UP000075714">
    <property type="component" value="Unassembled WGS sequence"/>
</dbReference>
<dbReference type="Pfam" id="PF03451">
    <property type="entry name" value="HELP"/>
    <property type="match status" value="1"/>
</dbReference>
<evidence type="ECO:0000313" key="4">
    <source>
        <dbReference type="Proteomes" id="UP000075714"/>
    </source>
</evidence>
<protein>
    <submittedName>
        <fullName evidence="3">Uncharacterized protein</fullName>
    </submittedName>
</protein>
<dbReference type="GO" id="GO:0008017">
    <property type="term" value="F:microtubule binding"/>
    <property type="evidence" value="ECO:0007669"/>
    <property type="project" value="TreeGrafter"/>
</dbReference>
<dbReference type="SUPFAM" id="SSF50978">
    <property type="entry name" value="WD40 repeat-like"/>
    <property type="match status" value="1"/>
</dbReference>
<accession>A0A150FYM3</accession>
<dbReference type="InterPro" id="IPR015943">
    <property type="entry name" value="WD40/YVTN_repeat-like_dom_sf"/>
</dbReference>
<reference evidence="4" key="1">
    <citation type="journal article" date="2016" name="Nat. Commun.">
        <title>The Gonium pectorale genome demonstrates co-option of cell cycle regulation during the evolution of multicellularity.</title>
        <authorList>
            <person name="Hanschen E.R."/>
            <person name="Marriage T.N."/>
            <person name="Ferris P.J."/>
            <person name="Hamaji T."/>
            <person name="Toyoda A."/>
            <person name="Fujiyama A."/>
            <person name="Neme R."/>
            <person name="Noguchi H."/>
            <person name="Minakuchi Y."/>
            <person name="Suzuki M."/>
            <person name="Kawai-Toyooka H."/>
            <person name="Smith D.R."/>
            <person name="Sparks H."/>
            <person name="Anderson J."/>
            <person name="Bakaric R."/>
            <person name="Luria V."/>
            <person name="Karger A."/>
            <person name="Kirschner M.W."/>
            <person name="Durand P.M."/>
            <person name="Michod R.E."/>
            <person name="Nozaki H."/>
            <person name="Olson B.J."/>
        </authorList>
    </citation>
    <scope>NUCLEOTIDE SEQUENCE [LARGE SCALE GENOMIC DNA]</scope>
    <source>
        <strain evidence="4">NIES-2863</strain>
    </source>
</reference>
<proteinExistence type="predicted"/>
<dbReference type="PANTHER" id="PTHR13720:SF33">
    <property type="entry name" value="HELP DOMAIN-CONTAINING PROTEIN"/>
    <property type="match status" value="1"/>
</dbReference>
<sequence length="261" mass="28369">MTRARIEATRSSELPNSRLVLQFVYGYNGKDATSQNLFYNAAGQVVYFVAGVGVVYTRRSGQAGSPAVEAGGGHCQHFFLGHTDDVKALAICEAEVDVGGKKYPPRTIVATAQVSSHDEGPYICVWDSRVGSQQGETQLARLDFRKEDRGFSALGFSPDGVFLTAVATDNAHTVYVYDWRRGRMVSSGRGQVGDPPQVYGVEWNPHAGRHPSVPHAFLTFGKKNIKMWGREALPAGGGGPWAPRQLSTGRLDMQNVHSAAW</sequence>
<dbReference type="AlphaFoldDB" id="A0A150FYM3"/>
<dbReference type="InterPro" id="IPR050630">
    <property type="entry name" value="WD_repeat_EMAP"/>
</dbReference>
<dbReference type="OrthoDB" id="47802at2759"/>
<keyword evidence="2" id="KW-0677">Repeat</keyword>